<feature type="region of interest" description="Disordered" evidence="1">
    <location>
        <begin position="1"/>
        <end position="66"/>
    </location>
</feature>
<gene>
    <name evidence="2" type="ORF">GCM10022236_31280</name>
</gene>
<evidence type="ECO:0000313" key="3">
    <source>
        <dbReference type="Proteomes" id="UP001501490"/>
    </source>
</evidence>
<keyword evidence="3" id="KW-1185">Reference proteome</keyword>
<sequence length="66" mass="6913">MDATSMNGTSNSDDTSGDVVEPKAPQPPKRGAFPTPKSKIADAPEFVPDPGPDEPDSSNTEEKPDD</sequence>
<comment type="caution">
    <text evidence="2">The sequence shown here is derived from an EMBL/GenBank/DDBJ whole genome shotgun (WGS) entry which is preliminary data.</text>
</comment>
<protein>
    <submittedName>
        <fullName evidence="2">Uncharacterized protein</fullName>
    </submittedName>
</protein>
<proteinExistence type="predicted"/>
<evidence type="ECO:0000256" key="1">
    <source>
        <dbReference type="SAM" id="MobiDB-lite"/>
    </source>
</evidence>
<name>A0ABP7A894_9ACTN</name>
<dbReference type="Proteomes" id="UP001501490">
    <property type="component" value="Unassembled WGS sequence"/>
</dbReference>
<organism evidence="2 3">
    <name type="scientific">Microlunatus ginsengisoli</name>
    <dbReference type="NCBI Taxonomy" id="363863"/>
    <lineage>
        <taxon>Bacteria</taxon>
        <taxon>Bacillati</taxon>
        <taxon>Actinomycetota</taxon>
        <taxon>Actinomycetes</taxon>
        <taxon>Propionibacteriales</taxon>
        <taxon>Propionibacteriaceae</taxon>
        <taxon>Microlunatus</taxon>
    </lineage>
</organism>
<accession>A0ABP7A894</accession>
<reference evidence="3" key="1">
    <citation type="journal article" date="2019" name="Int. J. Syst. Evol. Microbiol.">
        <title>The Global Catalogue of Microorganisms (GCM) 10K type strain sequencing project: providing services to taxonomists for standard genome sequencing and annotation.</title>
        <authorList>
            <consortium name="The Broad Institute Genomics Platform"/>
            <consortium name="The Broad Institute Genome Sequencing Center for Infectious Disease"/>
            <person name="Wu L."/>
            <person name="Ma J."/>
        </authorList>
    </citation>
    <scope>NUCLEOTIDE SEQUENCE [LARGE SCALE GENOMIC DNA]</scope>
    <source>
        <strain evidence="3">JCM 16929</strain>
    </source>
</reference>
<feature type="compositionally biased region" description="Polar residues" evidence="1">
    <location>
        <begin position="1"/>
        <end position="14"/>
    </location>
</feature>
<dbReference type="EMBL" id="BAABAB010000022">
    <property type="protein sequence ID" value="GAA3626726.1"/>
    <property type="molecule type" value="Genomic_DNA"/>
</dbReference>
<evidence type="ECO:0000313" key="2">
    <source>
        <dbReference type="EMBL" id="GAA3626726.1"/>
    </source>
</evidence>